<feature type="compositionally biased region" description="Polar residues" evidence="1">
    <location>
        <begin position="280"/>
        <end position="291"/>
    </location>
</feature>
<feature type="compositionally biased region" description="Polar residues" evidence="1">
    <location>
        <begin position="616"/>
        <end position="628"/>
    </location>
</feature>
<feature type="compositionally biased region" description="Polar residues" evidence="1">
    <location>
        <begin position="488"/>
        <end position="509"/>
    </location>
</feature>
<sequence length="877" mass="91155">MDFGVDTMMDYGSGATFSATASNFSQPFEDPFGDAPFRATPSTDTNPTQSQNPPSYQPTMNQGLEVLPVPAQSALPHTETLTNFDYGTPFGDVTYTQSAVSDDQFSAVNAQIVPQGFHDQETDILAGILPPTGFVDSPARASLEIDHAFPGQSFQSDNAFGGYHQQSGAPPMTSQFTDQAPTRQAALISNDFFSQQGITASSQPRTDSQFATHIHNQTNGGDFFRQLGSSVPASAIPYGQTEPNSHKYDDGSFLQQSGSTMQMQVTSAMTPGSGYGESMQHCTNGTISQPPGFSLGSLPMASQGQKEPDVQNHNEGFHQQSASSVSVMSQVAPPPNPHHDGGGFIQQHSAPQMAPQVLHDQNSQNLNGGFFHQQLASTAPGAPHMAPGFSYPSTAQQHNGGFLQQPASSQWNPHINSQQPGSPQIAPQGQKEQNPLTRSSDLHQLSAPASAGTSLMGPGSPYAPNSLGNLPTNPQQPSSVLVGPQGLKEQNSQNYGGGFPNQQSASTATGAPHMVPGSSYPSNAQQIQLPGLALGNSPMNHQGQIESTAQNHSGGMPQQKQESHVIPGRAYGATGQYNAGNFLPSSGLAQFSPHHAESVLNQYSSGLGGLVSQSGTPNQITSQHSASATAGPHALAPQPTKDKFETKSTVWADTLSRGLVNLNISGSKTNPLADIGIDFDAINRKEKRMEKPAATPVVSTVTMGKAMGSGSGIGRAGALRPSTSPMMNSGMNSTSTGPGFGPGPIMSGFGGMNQQPMGGFGSMNQQQAMGGFGVMNQPPPPMGGLGGMNQQQMGSYGGMNQQSMGMGFGPGTGMRPGIGMGPGPGVSMNVGMNLSMGQGGTMQQPTGMPSGSSYNGGYNPMMGGGYPSQQSYGGGYR</sequence>
<feature type="compositionally biased region" description="Polar residues" evidence="1">
    <location>
        <begin position="466"/>
        <end position="479"/>
    </location>
</feature>
<feature type="region of interest" description="Disordered" evidence="1">
    <location>
        <begin position="610"/>
        <end position="647"/>
    </location>
</feature>
<feature type="compositionally biased region" description="Polar residues" evidence="1">
    <location>
        <begin position="405"/>
        <end position="443"/>
    </location>
</feature>
<feature type="compositionally biased region" description="Low complexity" evidence="1">
    <location>
        <begin position="319"/>
        <end position="331"/>
    </location>
</feature>
<evidence type="ECO:0000313" key="3">
    <source>
        <dbReference type="Proteomes" id="UP000594263"/>
    </source>
</evidence>
<dbReference type="Proteomes" id="UP000594263">
    <property type="component" value="Unplaced"/>
</dbReference>
<feature type="compositionally biased region" description="Basic and acidic residues" evidence="1">
    <location>
        <begin position="306"/>
        <end position="316"/>
    </location>
</feature>
<accession>A0A7N0TW25</accession>
<evidence type="ECO:0000256" key="1">
    <source>
        <dbReference type="SAM" id="MobiDB-lite"/>
    </source>
</evidence>
<feature type="region of interest" description="Disordered" evidence="1">
    <location>
        <begin position="25"/>
        <end position="60"/>
    </location>
</feature>
<dbReference type="AlphaFoldDB" id="A0A7N0TW25"/>
<protein>
    <submittedName>
        <fullName evidence="2">Uncharacterized protein</fullName>
    </submittedName>
</protein>
<reference evidence="2" key="1">
    <citation type="submission" date="2021-01" db="UniProtKB">
        <authorList>
            <consortium name="EnsemblPlants"/>
        </authorList>
    </citation>
    <scope>IDENTIFICATION</scope>
</reference>
<evidence type="ECO:0000313" key="2">
    <source>
        <dbReference type="EnsemblPlants" id="Kaladp0046s0077.1.v1.1"/>
    </source>
</evidence>
<feature type="compositionally biased region" description="Polar residues" evidence="1">
    <location>
        <begin position="40"/>
        <end position="60"/>
    </location>
</feature>
<feature type="region of interest" description="Disordered" evidence="1">
    <location>
        <begin position="378"/>
        <end position="524"/>
    </location>
</feature>
<feature type="region of interest" description="Disordered" evidence="1">
    <location>
        <begin position="267"/>
        <end position="347"/>
    </location>
</feature>
<proteinExistence type="predicted"/>
<organism evidence="2 3">
    <name type="scientific">Kalanchoe fedtschenkoi</name>
    <name type="common">Lavender scallops</name>
    <name type="synonym">South American air plant</name>
    <dbReference type="NCBI Taxonomy" id="63787"/>
    <lineage>
        <taxon>Eukaryota</taxon>
        <taxon>Viridiplantae</taxon>
        <taxon>Streptophyta</taxon>
        <taxon>Embryophyta</taxon>
        <taxon>Tracheophyta</taxon>
        <taxon>Spermatophyta</taxon>
        <taxon>Magnoliopsida</taxon>
        <taxon>eudicotyledons</taxon>
        <taxon>Gunneridae</taxon>
        <taxon>Pentapetalae</taxon>
        <taxon>Saxifragales</taxon>
        <taxon>Crassulaceae</taxon>
        <taxon>Kalanchoe</taxon>
    </lineage>
</organism>
<keyword evidence="3" id="KW-1185">Reference proteome</keyword>
<dbReference type="EnsemblPlants" id="Kaladp0046s0077.1.v1.1">
    <property type="protein sequence ID" value="Kaladp0046s0077.1.v1.1"/>
    <property type="gene ID" value="Kaladp0046s0077.v1.1"/>
</dbReference>
<feature type="region of interest" description="Disordered" evidence="1">
    <location>
        <begin position="234"/>
        <end position="254"/>
    </location>
</feature>
<feature type="region of interest" description="Disordered" evidence="1">
    <location>
        <begin position="157"/>
        <end position="180"/>
    </location>
</feature>
<dbReference type="Gramene" id="Kaladp0046s0077.1.v1.1">
    <property type="protein sequence ID" value="Kaladp0046s0077.1.v1.1"/>
    <property type="gene ID" value="Kaladp0046s0077.v1.1"/>
</dbReference>
<name>A0A7N0TW25_KALFE</name>